<sequence>MESRSRQRDDVERAYLIQARAATEGAAQAMAAGLGLTILGHYTWPLFRRQTLAFKAFLVSACAIAGLTFGAENALLAHEAQRRREENLMRREARLDLARQGLVGTETEIARWKAARGL</sequence>
<keyword evidence="3" id="KW-1185">Reference proteome</keyword>
<organism evidence="2 3">
    <name type="scientific">Amanita thiersii Skay4041</name>
    <dbReference type="NCBI Taxonomy" id="703135"/>
    <lineage>
        <taxon>Eukaryota</taxon>
        <taxon>Fungi</taxon>
        <taxon>Dikarya</taxon>
        <taxon>Basidiomycota</taxon>
        <taxon>Agaricomycotina</taxon>
        <taxon>Agaricomycetes</taxon>
        <taxon>Agaricomycetidae</taxon>
        <taxon>Agaricales</taxon>
        <taxon>Pluteineae</taxon>
        <taxon>Amanitaceae</taxon>
        <taxon>Amanita</taxon>
    </lineage>
</organism>
<dbReference type="Proteomes" id="UP000242287">
    <property type="component" value="Unassembled WGS sequence"/>
</dbReference>
<keyword evidence="1" id="KW-1133">Transmembrane helix</keyword>
<protein>
    <recommendedName>
        <fullName evidence="4">HIG1 domain-containing protein</fullName>
    </recommendedName>
</protein>
<gene>
    <name evidence="2" type="ORF">AMATHDRAFT_79543</name>
</gene>
<proteinExistence type="predicted"/>
<evidence type="ECO:0000313" key="3">
    <source>
        <dbReference type="Proteomes" id="UP000242287"/>
    </source>
</evidence>
<dbReference type="EMBL" id="KZ301977">
    <property type="protein sequence ID" value="PFH52871.1"/>
    <property type="molecule type" value="Genomic_DNA"/>
</dbReference>
<name>A0A2A9NWV8_9AGAR</name>
<evidence type="ECO:0000256" key="1">
    <source>
        <dbReference type="SAM" id="Phobius"/>
    </source>
</evidence>
<dbReference type="OrthoDB" id="3356019at2759"/>
<evidence type="ECO:0000313" key="2">
    <source>
        <dbReference type="EMBL" id="PFH52871.1"/>
    </source>
</evidence>
<evidence type="ECO:0008006" key="4">
    <source>
        <dbReference type="Google" id="ProtNLM"/>
    </source>
</evidence>
<feature type="transmembrane region" description="Helical" evidence="1">
    <location>
        <begin position="21"/>
        <end position="44"/>
    </location>
</feature>
<feature type="transmembrane region" description="Helical" evidence="1">
    <location>
        <begin position="56"/>
        <end position="76"/>
    </location>
</feature>
<keyword evidence="1" id="KW-0812">Transmembrane</keyword>
<dbReference type="AlphaFoldDB" id="A0A2A9NWV8"/>
<keyword evidence="1" id="KW-0472">Membrane</keyword>
<accession>A0A2A9NWV8</accession>
<reference evidence="2 3" key="1">
    <citation type="submission" date="2014-02" db="EMBL/GenBank/DDBJ databases">
        <title>Transposable element dynamics among asymbiotic and ectomycorrhizal Amanita fungi.</title>
        <authorList>
            <consortium name="DOE Joint Genome Institute"/>
            <person name="Hess J."/>
            <person name="Skrede I."/>
            <person name="Wolfe B."/>
            <person name="LaButti K."/>
            <person name="Ohm R.A."/>
            <person name="Grigoriev I.V."/>
            <person name="Pringle A."/>
        </authorList>
    </citation>
    <scope>NUCLEOTIDE SEQUENCE [LARGE SCALE GENOMIC DNA]</scope>
    <source>
        <strain evidence="2 3">SKay4041</strain>
    </source>
</reference>